<feature type="domain" description="Peptidase M60" evidence="4">
    <location>
        <begin position="708"/>
        <end position="1041"/>
    </location>
</feature>
<dbReference type="Pfam" id="PF00652">
    <property type="entry name" value="Ricin_B_lectin"/>
    <property type="match status" value="1"/>
</dbReference>
<dbReference type="Pfam" id="PF13402">
    <property type="entry name" value="Peptidase_M60"/>
    <property type="match status" value="1"/>
</dbReference>
<dbReference type="SUPFAM" id="SSF50370">
    <property type="entry name" value="Ricin B-like lectins"/>
    <property type="match status" value="1"/>
</dbReference>
<dbReference type="InterPro" id="IPR031161">
    <property type="entry name" value="Peptidase_M60_dom"/>
</dbReference>
<organism evidence="5 6">
    <name type="scientific">Corallincola luteus</name>
    <dbReference type="NCBI Taxonomy" id="1775177"/>
    <lineage>
        <taxon>Bacteria</taxon>
        <taxon>Pseudomonadati</taxon>
        <taxon>Pseudomonadota</taxon>
        <taxon>Gammaproteobacteria</taxon>
        <taxon>Alteromonadales</taxon>
        <taxon>Psychromonadaceae</taxon>
        <taxon>Corallincola</taxon>
    </lineage>
</organism>
<reference evidence="5 6" key="1">
    <citation type="submission" date="2019-02" db="EMBL/GenBank/DDBJ databases">
        <title>Corallincola luteus sp. nov., a marine bacterium isolated from surface sediment of Bohai Sea in China.</title>
        <authorList>
            <person name="Ren Q."/>
        </authorList>
    </citation>
    <scope>NUCLEOTIDE SEQUENCE [LARGE SCALE GENOMIC DNA]</scope>
    <source>
        <strain evidence="5 6">DASS28</strain>
    </source>
</reference>
<evidence type="ECO:0000313" key="6">
    <source>
        <dbReference type="Proteomes" id="UP000292554"/>
    </source>
</evidence>
<evidence type="ECO:0000256" key="1">
    <source>
        <dbReference type="SAM" id="MobiDB-lite"/>
    </source>
</evidence>
<keyword evidence="2" id="KW-0732">Signal</keyword>
<evidence type="ECO:0000259" key="4">
    <source>
        <dbReference type="PROSITE" id="PS51723"/>
    </source>
</evidence>
<dbReference type="Pfam" id="PF18642">
    <property type="entry name" value="IMPa_helical"/>
    <property type="match status" value="1"/>
</dbReference>
<keyword evidence="6" id="KW-1185">Reference proteome</keyword>
<dbReference type="InterPro" id="IPR040711">
    <property type="entry name" value="IMPa_N_2"/>
</dbReference>
<dbReference type="PROSITE" id="PS51723">
    <property type="entry name" value="PEPTIDASE_M60"/>
    <property type="match status" value="1"/>
</dbReference>
<dbReference type="PROSITE" id="PS50231">
    <property type="entry name" value="RICIN_B_LECTIN"/>
    <property type="match status" value="1"/>
</dbReference>
<feature type="domain" description="Fibronectin type-III" evidence="3">
    <location>
        <begin position="211"/>
        <end position="298"/>
    </location>
</feature>
<dbReference type="InterPro" id="IPR000772">
    <property type="entry name" value="Ricin_B_lectin"/>
</dbReference>
<dbReference type="SMART" id="SM01276">
    <property type="entry name" value="M60-like"/>
    <property type="match status" value="1"/>
</dbReference>
<dbReference type="SMART" id="SM00060">
    <property type="entry name" value="FN3"/>
    <property type="match status" value="2"/>
</dbReference>
<comment type="caution">
    <text evidence="5">The sequence shown here is derived from an EMBL/GenBank/DDBJ whole genome shotgun (WGS) entry which is preliminary data.</text>
</comment>
<name>A0ABY2AM18_9GAMM</name>
<dbReference type="Pfam" id="PF18650">
    <property type="entry name" value="IMPa_N_2"/>
    <property type="match status" value="1"/>
</dbReference>
<dbReference type="InterPro" id="IPR041549">
    <property type="entry name" value="IMPa_helical"/>
</dbReference>
<dbReference type="RefSeq" id="WP_131415266.1">
    <property type="nucleotide sequence ID" value="NZ_SJXE01000003.1"/>
</dbReference>
<dbReference type="PANTHER" id="PTHR46957:SF3">
    <property type="entry name" value="CYTOKINE RECEPTOR"/>
    <property type="match status" value="1"/>
</dbReference>
<dbReference type="Gene3D" id="2.60.40.10">
    <property type="entry name" value="Immunoglobulins"/>
    <property type="match status" value="3"/>
</dbReference>
<dbReference type="SUPFAM" id="SSF49265">
    <property type="entry name" value="Fibronectin type III"/>
    <property type="match status" value="1"/>
</dbReference>
<feature type="region of interest" description="Disordered" evidence="1">
    <location>
        <begin position="24"/>
        <end position="120"/>
    </location>
</feature>
<dbReference type="Proteomes" id="UP000292554">
    <property type="component" value="Unassembled WGS sequence"/>
</dbReference>
<accession>A0ABY2AM18</accession>
<dbReference type="NCBIfam" id="NF038322">
    <property type="entry name" value="ImpA_fam_HExGH"/>
    <property type="match status" value="1"/>
</dbReference>
<dbReference type="Pfam" id="PF00041">
    <property type="entry name" value="fn3"/>
    <property type="match status" value="1"/>
</dbReference>
<evidence type="ECO:0000259" key="3">
    <source>
        <dbReference type="PROSITE" id="PS50853"/>
    </source>
</evidence>
<dbReference type="InterPro" id="IPR003961">
    <property type="entry name" value="FN3_dom"/>
</dbReference>
<proteinExistence type="predicted"/>
<sequence>MFLTCTFRSFVLIVVLGLIGCGQSDGNDSSPEDNPDVVIPPSGNPDVETPPEDNPDVETPPEDNPDVETPPEDNPDVETPPEDNPDVETPPEDNPDVETPPEDNPDVETPPEQPYEPMSPSELSINAASINTISLSWTDEQNSEYLSVYELFRDGELIKTLAVDVFTYTDTELEPNTSYQYSIRAVGSQGEYSNQISLSASTLSLPYQPSAPTELAIIATSSNTISLRWSDTQNSDLLSSYELFRDEVLIKTLAVEVLSYIDTELTPNTTYVYSIRTVSNESEYSEKISTTAATTQAENELRLQAALASGDSAGLESLDSQLIIEQLLAQLQERKAEYQPHLKAIYGDEAISYAPGNNTHFVHPANVDTFIPLLVGNKGATLAAASIDKEQRVAAFGSIPIYAFNRGEQDYQPHFKRLLNWLLEQELDESSQALKVSIALHTGGTSRAIGGWFNSHYPDWEVSLCTSETDGLEACFTDSDLVVLGSQVNSELYGQSDIVTALTQVKTRGTPLLYLHQGGKWATGLTAPVLSFFGFTTPPGQGNNNLNDAAQWSKYSDMPSGFSAPLEVMLNHLDKEDFYFDWSVCGSNNCDLVEGLQSELMSGLENVRGMFASLEGQAVAMFNTEVNSINKLLVLLGDLYRRDIAYPIDRLEVDGTLFAKAQFADYSVYYNRHFTPAQTDLGDFSVAIAADHPTVNRNISITPKNMTGDFTAVGLYALPGRAVTISRTDNNSNGALIYFNTMRASSTRVFNIDRNAYSRPKWMRSHKVALNAGQSITLTSPYGGTIMLDPSGSEQIDLAITGAAEHAFVDDMDKMADYAQALETTDLPWTQIKTPFVEIHSRTDYMRQSANNAIYQGDMTRYVEDIWTYVVKGAYEFAGIVGEGLNQDQAISDFCASYDWDCSNETIHRIPRIQHINSDNHTACGSACSGNPIDIGFALEPQEWGVNHELGHNLQPARLRIHGGKSGEVSNNIFPLRARMRYGQTYGIAATGHTWDQGYKLAFNMIQDALKNGDTNQLWLSGNNLFHERLAFYIQLMHMGDQLDYLDDGWQLITLIYLHDRLFGHSTDWDTDKDKLGFSTYTEKPSNIDGNDFMLLSLSWITKKDYRTYFDVWGISYSPEAGAQVAAYGFAESDMLFYLPENQSYMEPVQYILPLDGITAWLLQEPGQASLELGEKTKFAVGENANIPWTRTGEIAAAEWKLLENGIEVQSGVIAYTSEQSGNISLPLNQKGIFTYQLSLCNATYCTSSEPFSLTVGTVDTVKISLDESEKCLALNSDTVADSGLYAPECSDADNQEWLWDDAGYIRSVKDLAYCIDGGKMDSGGSLFFSLCGLSDAQKWLLEDDKTIALITPKNGKNSVWDQYSSDSVHLYSHHAQSNQRWKTVVVPNLFSAEFSNTTLVEQKLAELSPKFVAPLDITISDITPIELLSVITLTDVFVEEGDIVNQTPTPVNTIYARTGEGVLLLQLNPELPPYSRADYDTELALIEIVNFTPLGKAPFDFYSRSRDKDCSIGVSCYANPTPAERRVYEVLLSNERNVTNMPSFFPNIQSLFNDSCENFSGCLNYDGEMSYAQYILMMKQVQWEYQRGVFTDYANGKGAIGTGDRPLSLLRSAVWDITHWFSITQEILATAPFEHWSYQSISAASSFNLGLGFHSGLNSFHQYGVNDIVADHIMTLPFEEQTSVTAMKQPNLSFTQELIGSGHLRFTFNSIDEQYSSLILRMSTANSVSGEVTWSNKNTLDVIFNSDITAALQISFFNAYSEQMASVMLDIEDVVID</sequence>
<dbReference type="InterPro" id="IPR013783">
    <property type="entry name" value="Ig-like_fold"/>
</dbReference>
<dbReference type="Gene3D" id="2.80.10.50">
    <property type="match status" value="1"/>
</dbReference>
<dbReference type="InterPro" id="IPR050713">
    <property type="entry name" value="RTP_Phos/Ushers"/>
</dbReference>
<dbReference type="SMART" id="SM00458">
    <property type="entry name" value="RICIN"/>
    <property type="match status" value="1"/>
</dbReference>
<dbReference type="PROSITE" id="PS50853">
    <property type="entry name" value="FN3"/>
    <property type="match status" value="2"/>
</dbReference>
<dbReference type="InterPro" id="IPR042279">
    <property type="entry name" value="Pep_M60_3"/>
</dbReference>
<dbReference type="EMBL" id="SJXE01000003">
    <property type="protein sequence ID" value="TCI03776.1"/>
    <property type="molecule type" value="Genomic_DNA"/>
</dbReference>
<dbReference type="InterPro" id="IPR035992">
    <property type="entry name" value="Ricin_B-like_lectins"/>
</dbReference>
<feature type="compositionally biased region" description="Acidic residues" evidence="1">
    <location>
        <begin position="49"/>
        <end position="106"/>
    </location>
</feature>
<feature type="signal peptide" evidence="2">
    <location>
        <begin position="1"/>
        <end position="26"/>
    </location>
</feature>
<feature type="chain" id="PRO_5047507823" description="Peptidase M60 domain-containing protein" evidence="2">
    <location>
        <begin position="27"/>
        <end position="1778"/>
    </location>
</feature>
<feature type="domain" description="Fibronectin type-III" evidence="3">
    <location>
        <begin position="119"/>
        <end position="207"/>
    </location>
</feature>
<dbReference type="PANTHER" id="PTHR46957">
    <property type="entry name" value="CYTOKINE RECEPTOR"/>
    <property type="match status" value="1"/>
</dbReference>
<dbReference type="InterPro" id="IPR036116">
    <property type="entry name" value="FN3_sf"/>
</dbReference>
<evidence type="ECO:0000313" key="5">
    <source>
        <dbReference type="EMBL" id="TCI03776.1"/>
    </source>
</evidence>
<evidence type="ECO:0000256" key="2">
    <source>
        <dbReference type="SAM" id="SignalP"/>
    </source>
</evidence>
<dbReference type="CDD" id="cd00063">
    <property type="entry name" value="FN3"/>
    <property type="match status" value="2"/>
</dbReference>
<protein>
    <recommendedName>
        <fullName evidence="7">Peptidase M60 domain-containing protein</fullName>
    </recommendedName>
</protein>
<dbReference type="Gene3D" id="1.10.390.30">
    <property type="entry name" value="Peptidase M60, enhancin-like domain 3"/>
    <property type="match status" value="1"/>
</dbReference>
<gene>
    <name evidence="5" type="ORF">EZV61_09590</name>
</gene>
<evidence type="ECO:0008006" key="7">
    <source>
        <dbReference type="Google" id="ProtNLM"/>
    </source>
</evidence>